<evidence type="ECO:0000313" key="2">
    <source>
        <dbReference type="EMBL" id="GEA86043.1"/>
    </source>
</evidence>
<dbReference type="Gene3D" id="2.180.10.10">
    <property type="entry name" value="RHS repeat-associated core"/>
    <property type="match status" value="1"/>
</dbReference>
<evidence type="ECO:0008006" key="4">
    <source>
        <dbReference type="Google" id="ProtNLM"/>
    </source>
</evidence>
<evidence type="ECO:0000313" key="3">
    <source>
        <dbReference type="Proteomes" id="UP000320461"/>
    </source>
</evidence>
<dbReference type="AlphaFoldDB" id="A0A4Y3KQ42"/>
<dbReference type="CDD" id="cd20745">
    <property type="entry name" value="FIX_RhsA_AHH_HNH-like"/>
    <property type="match status" value="1"/>
</dbReference>
<accession>A0A4Y3KQ42</accession>
<comment type="caution">
    <text evidence="2">The sequence shown here is derived from an EMBL/GenBank/DDBJ whole genome shotgun (WGS) entry which is preliminary data.</text>
</comment>
<dbReference type="RefSeq" id="WP_170211013.1">
    <property type="nucleotide sequence ID" value="NZ_BJLQ01000085.1"/>
</dbReference>
<evidence type="ECO:0000256" key="1">
    <source>
        <dbReference type="SAM" id="MobiDB-lite"/>
    </source>
</evidence>
<dbReference type="InterPro" id="IPR022385">
    <property type="entry name" value="Rhs_assc_core"/>
</dbReference>
<dbReference type="PANTHER" id="PTHR32305">
    <property type="match status" value="1"/>
</dbReference>
<dbReference type="Proteomes" id="UP000320461">
    <property type="component" value="Unassembled WGS sequence"/>
</dbReference>
<reference evidence="2 3" key="1">
    <citation type="submission" date="2019-06" db="EMBL/GenBank/DDBJ databases">
        <title>Whole genome shotgun sequence of Cellulomonas gelida NBRC 3748.</title>
        <authorList>
            <person name="Hosoyama A."/>
            <person name="Uohara A."/>
            <person name="Ohji S."/>
            <person name="Ichikawa N."/>
        </authorList>
    </citation>
    <scope>NUCLEOTIDE SEQUENCE [LARGE SCALE GENOMIC DNA]</scope>
    <source>
        <strain evidence="2 3">NBRC 3748</strain>
    </source>
</reference>
<dbReference type="NCBIfam" id="TIGR03696">
    <property type="entry name" value="Rhs_assc_core"/>
    <property type="match status" value="1"/>
</dbReference>
<feature type="region of interest" description="Disordered" evidence="1">
    <location>
        <begin position="274"/>
        <end position="302"/>
    </location>
</feature>
<dbReference type="PANTHER" id="PTHR32305:SF17">
    <property type="entry name" value="TRNA NUCLEASE WAPA"/>
    <property type="match status" value="1"/>
</dbReference>
<feature type="region of interest" description="Disordered" evidence="1">
    <location>
        <begin position="111"/>
        <end position="145"/>
    </location>
</feature>
<sequence length="302" mass="31677">MRDSSGLGGVTSLVGDPLGTTLAAIPNTRWAANSVVKQYTDPFGAARDTTASIPGDRQFLDKTRDTATGLTMVGARYYDEANGRFISVDPVLDLADPQQWNAYAYANNNPTTLSDPSGLTPRIDDDYDGGRGPLAKRPPASSTPVPGCYLVPIPRQNPNPANVGPTAGEVGHVVVDVLGFVPGYGEVADLANAVWYGVEGDWWNSGLSGAGAIPIAGWAATTFKWFRNGKKALEAAETAGDAASSVVTTERAAVQALKPSEAVARWDEFLGTGPTTNLHPRTGLPDPNRIVSADGARSIRSP</sequence>
<protein>
    <recommendedName>
        <fullName evidence="4">RHS repeat-associated core domain-containing protein</fullName>
    </recommendedName>
</protein>
<proteinExistence type="predicted"/>
<organism evidence="2 3">
    <name type="scientific">Cellulomonas gelida</name>
    <dbReference type="NCBI Taxonomy" id="1712"/>
    <lineage>
        <taxon>Bacteria</taxon>
        <taxon>Bacillati</taxon>
        <taxon>Actinomycetota</taxon>
        <taxon>Actinomycetes</taxon>
        <taxon>Micrococcales</taxon>
        <taxon>Cellulomonadaceae</taxon>
        <taxon>Cellulomonas</taxon>
    </lineage>
</organism>
<name>A0A4Y3KQ42_9CELL</name>
<keyword evidence="3" id="KW-1185">Reference proteome</keyword>
<dbReference type="InterPro" id="IPR050708">
    <property type="entry name" value="T6SS_VgrG/RHS"/>
</dbReference>
<dbReference type="EMBL" id="BJLQ01000085">
    <property type="protein sequence ID" value="GEA86043.1"/>
    <property type="molecule type" value="Genomic_DNA"/>
</dbReference>
<gene>
    <name evidence="2" type="ORF">CGE01nite_32940</name>
</gene>